<dbReference type="RefSeq" id="WP_150074139.1">
    <property type="nucleotide sequence ID" value="NZ_VWOX01000001.1"/>
</dbReference>
<dbReference type="Gene3D" id="2.60.120.260">
    <property type="entry name" value="Galactose-binding domain-like"/>
    <property type="match status" value="1"/>
</dbReference>
<evidence type="ECO:0000256" key="1">
    <source>
        <dbReference type="ARBA" id="ARBA00008779"/>
    </source>
</evidence>
<reference evidence="6 7" key="1">
    <citation type="submission" date="2019-08" db="EMBL/GenBank/DDBJ databases">
        <authorList>
            <person name="Dhanesh K."/>
            <person name="Kumar G."/>
            <person name="Sasikala C."/>
            <person name="Venkata Ramana C."/>
        </authorList>
    </citation>
    <scope>NUCLEOTIDE SEQUENCE [LARGE SCALE GENOMIC DNA]</scope>
    <source>
        <strain evidence="6 7">JC645</strain>
    </source>
</reference>
<evidence type="ECO:0000313" key="6">
    <source>
        <dbReference type="EMBL" id="KAA5547032.1"/>
    </source>
</evidence>
<name>A0A5M6DLA1_9BACT</name>
<dbReference type="GO" id="GO:0004065">
    <property type="term" value="F:arylsulfatase activity"/>
    <property type="evidence" value="ECO:0007669"/>
    <property type="project" value="TreeGrafter"/>
</dbReference>
<organism evidence="6 7">
    <name type="scientific">Roseiconus nitratireducens</name>
    <dbReference type="NCBI Taxonomy" id="2605748"/>
    <lineage>
        <taxon>Bacteria</taxon>
        <taxon>Pseudomonadati</taxon>
        <taxon>Planctomycetota</taxon>
        <taxon>Planctomycetia</taxon>
        <taxon>Pirellulales</taxon>
        <taxon>Pirellulaceae</taxon>
        <taxon>Roseiconus</taxon>
    </lineage>
</organism>
<keyword evidence="4" id="KW-0106">Calcium</keyword>
<dbReference type="PANTHER" id="PTHR42693:SF53">
    <property type="entry name" value="ENDO-4-O-SULFATASE"/>
    <property type="match status" value="1"/>
</dbReference>
<dbReference type="PROSITE" id="PS00523">
    <property type="entry name" value="SULFATASE_1"/>
    <property type="match status" value="1"/>
</dbReference>
<evidence type="ECO:0000259" key="5">
    <source>
        <dbReference type="Pfam" id="PF00884"/>
    </source>
</evidence>
<dbReference type="InterPro" id="IPR000917">
    <property type="entry name" value="Sulfatase_N"/>
</dbReference>
<keyword evidence="3" id="KW-0378">Hydrolase</keyword>
<comment type="similarity">
    <text evidence="1">Belongs to the sulfatase family.</text>
</comment>
<feature type="domain" description="Sulfatase N-terminal" evidence="5">
    <location>
        <begin position="42"/>
        <end position="349"/>
    </location>
</feature>
<dbReference type="GO" id="GO:0046872">
    <property type="term" value="F:metal ion binding"/>
    <property type="evidence" value="ECO:0007669"/>
    <property type="project" value="UniProtKB-KW"/>
</dbReference>
<sequence>MSGLSPFSPRSIAVRILAGLWLSAATLLSFPDQPNASAAERPNIVFVMTDDQGYWDTGATGNPHIDTPHMDRLASEGARLNRYYAAPVCAPTRAGVMTGRYYLRTGLYNTRFGGDSLGRNEVTVAQLLKRAGYRTGLFGKWHLGKYHAYQPQERGFDEFFGHYHGHIERYQFPDQVYHNGQPVEARGYVSDVFTDAAIDFVEHAVKTKRDPFFCALMYNAPHSPFLLDTSHYNQPQGDLLLTKYLQRGLPIREARIYALIERVDQNLGRLLKAIDEVGAEKNTVVVFTSDNGGVSKYWKGGMNGNKAGVYEGGVRAPCFVRWPNRIEAGKSIDAQTSHVDWLPTFCEIAETEIPDDRVMDGISLVPLLTTDSDDSAHRYVYHTWDRYTPNADQRWAVSDQRWKLLCQVGRDSAASRTNWRLFDLQADPGETRNIARQHPQEVERLREAFLQWFEDVTQGQVYRPVPVPVGHPEENPVEIEPSWSTQHGDHIAYTFDGYDWDTIDRWRDPGERAVWRLDVQRPGDYRVKLTYGCRPLDAGGVVRLSVGDASVTHQVRATATADQFESADVGAIHLESGASELVAEVVSCPGTELMRLNGISLERLPD</sequence>
<evidence type="ECO:0000313" key="7">
    <source>
        <dbReference type="Proteomes" id="UP000324479"/>
    </source>
</evidence>
<dbReference type="AlphaFoldDB" id="A0A5M6DLA1"/>
<evidence type="ECO:0000256" key="4">
    <source>
        <dbReference type="ARBA" id="ARBA00022837"/>
    </source>
</evidence>
<dbReference type="InterPro" id="IPR050738">
    <property type="entry name" value="Sulfatase"/>
</dbReference>
<dbReference type="Gene3D" id="3.40.720.10">
    <property type="entry name" value="Alkaline Phosphatase, subunit A"/>
    <property type="match status" value="1"/>
</dbReference>
<comment type="caution">
    <text evidence="6">The sequence shown here is derived from an EMBL/GenBank/DDBJ whole genome shotgun (WGS) entry which is preliminary data.</text>
</comment>
<dbReference type="PANTHER" id="PTHR42693">
    <property type="entry name" value="ARYLSULFATASE FAMILY MEMBER"/>
    <property type="match status" value="1"/>
</dbReference>
<dbReference type="CDD" id="cd02795">
    <property type="entry name" value="CBM6-CBM35-CBM36_like"/>
    <property type="match status" value="1"/>
</dbReference>
<gene>
    <name evidence="6" type="ORF">FYK55_01020</name>
</gene>
<accession>A0A5M6DLA1</accession>
<proteinExistence type="inferred from homology"/>
<keyword evidence="2" id="KW-0479">Metal-binding</keyword>
<dbReference type="Proteomes" id="UP000324479">
    <property type="component" value="Unassembled WGS sequence"/>
</dbReference>
<evidence type="ECO:0000256" key="3">
    <source>
        <dbReference type="ARBA" id="ARBA00022801"/>
    </source>
</evidence>
<evidence type="ECO:0000256" key="2">
    <source>
        <dbReference type="ARBA" id="ARBA00022723"/>
    </source>
</evidence>
<dbReference type="InterPro" id="IPR024607">
    <property type="entry name" value="Sulfatase_CS"/>
</dbReference>
<dbReference type="CDD" id="cd16146">
    <property type="entry name" value="ARS_like"/>
    <property type="match status" value="1"/>
</dbReference>
<dbReference type="Pfam" id="PF00884">
    <property type="entry name" value="Sulfatase"/>
    <property type="match status" value="1"/>
</dbReference>
<dbReference type="SUPFAM" id="SSF53649">
    <property type="entry name" value="Alkaline phosphatase-like"/>
    <property type="match status" value="1"/>
</dbReference>
<keyword evidence="7" id="KW-1185">Reference proteome</keyword>
<dbReference type="EMBL" id="VWOX01000001">
    <property type="protein sequence ID" value="KAA5547032.1"/>
    <property type="molecule type" value="Genomic_DNA"/>
</dbReference>
<dbReference type="InterPro" id="IPR017850">
    <property type="entry name" value="Alkaline_phosphatase_core_sf"/>
</dbReference>
<protein>
    <submittedName>
        <fullName evidence="6">Arylsulfatase</fullName>
    </submittedName>
</protein>
<dbReference type="Gene3D" id="3.30.1120.10">
    <property type="match status" value="1"/>
</dbReference>